<dbReference type="Pfam" id="PF13456">
    <property type="entry name" value="RVT_3"/>
    <property type="match status" value="1"/>
</dbReference>
<evidence type="ECO:0000259" key="1">
    <source>
        <dbReference type="Pfam" id="PF13456"/>
    </source>
</evidence>
<sequence>METEALALLFGIQLCIDKSLLNVFIEKDSLILSKMIQGHIPTFWKLDTLLHKVKYLLSMGHFQLRHVLREANIVVYKLAKMANASQDMHLFFVSITPTPIHRLVRLDYMRTLKTL</sequence>
<protein>
    <recommendedName>
        <fullName evidence="1">RNase H type-1 domain-containing protein</fullName>
    </recommendedName>
</protein>
<dbReference type="PANTHER" id="PTHR47723">
    <property type="entry name" value="OS05G0353850 PROTEIN"/>
    <property type="match status" value="1"/>
</dbReference>
<dbReference type="InterPro" id="IPR053151">
    <property type="entry name" value="RNase_H-like"/>
</dbReference>
<dbReference type="Gene3D" id="3.30.420.10">
    <property type="entry name" value="Ribonuclease H-like superfamily/Ribonuclease H"/>
    <property type="match status" value="1"/>
</dbReference>
<dbReference type="InterPro" id="IPR044730">
    <property type="entry name" value="RNase_H-like_dom_plant"/>
</dbReference>
<dbReference type="CDD" id="cd06222">
    <property type="entry name" value="RNase_H_like"/>
    <property type="match status" value="1"/>
</dbReference>
<feature type="domain" description="RNase H type-1" evidence="1">
    <location>
        <begin position="2"/>
        <end position="82"/>
    </location>
</feature>
<name>A0ABD3AC72_9GENT</name>
<dbReference type="AlphaFoldDB" id="A0ABD3AC72"/>
<gene>
    <name evidence="2" type="ORF">ACH5RR_012801</name>
</gene>
<organism evidence="2 3">
    <name type="scientific">Cinchona calisaya</name>
    <dbReference type="NCBI Taxonomy" id="153742"/>
    <lineage>
        <taxon>Eukaryota</taxon>
        <taxon>Viridiplantae</taxon>
        <taxon>Streptophyta</taxon>
        <taxon>Embryophyta</taxon>
        <taxon>Tracheophyta</taxon>
        <taxon>Spermatophyta</taxon>
        <taxon>Magnoliopsida</taxon>
        <taxon>eudicotyledons</taxon>
        <taxon>Gunneridae</taxon>
        <taxon>Pentapetalae</taxon>
        <taxon>asterids</taxon>
        <taxon>lamiids</taxon>
        <taxon>Gentianales</taxon>
        <taxon>Rubiaceae</taxon>
        <taxon>Cinchonoideae</taxon>
        <taxon>Cinchoneae</taxon>
        <taxon>Cinchona</taxon>
    </lineage>
</organism>
<evidence type="ECO:0000313" key="2">
    <source>
        <dbReference type="EMBL" id="KAL3528145.1"/>
    </source>
</evidence>
<dbReference type="InterPro" id="IPR012337">
    <property type="entry name" value="RNaseH-like_sf"/>
</dbReference>
<dbReference type="SUPFAM" id="SSF53098">
    <property type="entry name" value="Ribonuclease H-like"/>
    <property type="match status" value="1"/>
</dbReference>
<accession>A0ABD3AC72</accession>
<dbReference type="EMBL" id="JBJUIK010000005">
    <property type="protein sequence ID" value="KAL3528145.1"/>
    <property type="molecule type" value="Genomic_DNA"/>
</dbReference>
<dbReference type="Proteomes" id="UP001630127">
    <property type="component" value="Unassembled WGS sequence"/>
</dbReference>
<reference evidence="2 3" key="1">
    <citation type="submission" date="2024-11" db="EMBL/GenBank/DDBJ databases">
        <title>A near-complete genome assembly of Cinchona calisaya.</title>
        <authorList>
            <person name="Lian D.C."/>
            <person name="Zhao X.W."/>
            <person name="Wei L."/>
        </authorList>
    </citation>
    <scope>NUCLEOTIDE SEQUENCE [LARGE SCALE GENOMIC DNA]</scope>
    <source>
        <tissue evidence="2">Nenye</tissue>
    </source>
</reference>
<dbReference type="InterPro" id="IPR002156">
    <property type="entry name" value="RNaseH_domain"/>
</dbReference>
<comment type="caution">
    <text evidence="2">The sequence shown here is derived from an EMBL/GenBank/DDBJ whole genome shotgun (WGS) entry which is preliminary data.</text>
</comment>
<keyword evidence="3" id="KW-1185">Reference proteome</keyword>
<evidence type="ECO:0000313" key="3">
    <source>
        <dbReference type="Proteomes" id="UP001630127"/>
    </source>
</evidence>
<dbReference type="PANTHER" id="PTHR47723:SF24">
    <property type="entry name" value="RNASE H TYPE-1 DOMAIN-CONTAINING PROTEIN"/>
    <property type="match status" value="1"/>
</dbReference>
<proteinExistence type="predicted"/>
<dbReference type="InterPro" id="IPR036397">
    <property type="entry name" value="RNaseH_sf"/>
</dbReference>